<dbReference type="EMBL" id="CAVMJV010000020">
    <property type="protein sequence ID" value="CAK5067771.1"/>
    <property type="molecule type" value="Genomic_DNA"/>
</dbReference>
<accession>A0ACB0YXG4</accession>
<sequence>MISESPQQRDKEKSENKKNNKNIDNEKNKNNKNNSPEFEDISSSSSSSSNDEAEKDELEIRQQQELKSNLVAHFYKFQEESGNPENLSPELGGFFVKYFLCLYELVLGY</sequence>
<dbReference type="Proteomes" id="UP001497535">
    <property type="component" value="Unassembled WGS sequence"/>
</dbReference>
<proteinExistence type="predicted"/>
<comment type="caution">
    <text evidence="1">The sequence shown here is derived from an EMBL/GenBank/DDBJ whole genome shotgun (WGS) entry which is preliminary data.</text>
</comment>
<organism evidence="1 2">
    <name type="scientific">Meloidogyne enterolobii</name>
    <name type="common">Root-knot nematode worm</name>
    <name type="synonym">Meloidogyne mayaguensis</name>
    <dbReference type="NCBI Taxonomy" id="390850"/>
    <lineage>
        <taxon>Eukaryota</taxon>
        <taxon>Metazoa</taxon>
        <taxon>Ecdysozoa</taxon>
        <taxon>Nematoda</taxon>
        <taxon>Chromadorea</taxon>
        <taxon>Rhabditida</taxon>
        <taxon>Tylenchina</taxon>
        <taxon>Tylenchomorpha</taxon>
        <taxon>Tylenchoidea</taxon>
        <taxon>Meloidogynidae</taxon>
        <taxon>Meloidogyninae</taxon>
        <taxon>Meloidogyne</taxon>
    </lineage>
</organism>
<evidence type="ECO:0000313" key="2">
    <source>
        <dbReference type="Proteomes" id="UP001497535"/>
    </source>
</evidence>
<evidence type="ECO:0000313" key="1">
    <source>
        <dbReference type="EMBL" id="CAK5067771.1"/>
    </source>
</evidence>
<reference evidence="1" key="1">
    <citation type="submission" date="2023-11" db="EMBL/GenBank/DDBJ databases">
        <authorList>
            <person name="Poullet M."/>
        </authorList>
    </citation>
    <scope>NUCLEOTIDE SEQUENCE</scope>
    <source>
        <strain evidence="1">E1834</strain>
    </source>
</reference>
<keyword evidence="2" id="KW-1185">Reference proteome</keyword>
<gene>
    <name evidence="1" type="ORF">MENTE1834_LOCUS17931</name>
</gene>
<name>A0ACB0YXG4_MELEN</name>
<protein>
    <submittedName>
        <fullName evidence="1">Uncharacterized protein</fullName>
    </submittedName>
</protein>